<accession>A0ABV6B2E6</accession>
<evidence type="ECO:0000313" key="3">
    <source>
        <dbReference type="EMBL" id="MFB9993930.1"/>
    </source>
</evidence>
<dbReference type="RefSeq" id="WP_380013732.1">
    <property type="nucleotide sequence ID" value="NZ_JBHLYR010000059.1"/>
</dbReference>
<reference evidence="3 4" key="1">
    <citation type="submission" date="2024-09" db="EMBL/GenBank/DDBJ databases">
        <authorList>
            <person name="Sun Q."/>
            <person name="Mori K."/>
        </authorList>
    </citation>
    <scope>NUCLEOTIDE SEQUENCE [LARGE SCALE GENOMIC DNA]</scope>
    <source>
        <strain evidence="3 4">JCM 13503</strain>
    </source>
</reference>
<dbReference type="SUPFAM" id="SSF46785">
    <property type="entry name" value="Winged helix' DNA-binding domain"/>
    <property type="match status" value="1"/>
</dbReference>
<dbReference type="PROSITE" id="PS01125">
    <property type="entry name" value="ROK"/>
    <property type="match status" value="1"/>
</dbReference>
<feature type="compositionally biased region" description="Low complexity" evidence="2">
    <location>
        <begin position="432"/>
        <end position="449"/>
    </location>
</feature>
<evidence type="ECO:0000256" key="1">
    <source>
        <dbReference type="ARBA" id="ARBA00006479"/>
    </source>
</evidence>
<feature type="compositionally biased region" description="Basic and acidic residues" evidence="2">
    <location>
        <begin position="450"/>
        <end position="460"/>
    </location>
</feature>
<comment type="caution">
    <text evidence="3">The sequence shown here is derived from an EMBL/GenBank/DDBJ whole genome shotgun (WGS) entry which is preliminary data.</text>
</comment>
<keyword evidence="4" id="KW-1185">Reference proteome</keyword>
<sequence length="470" mass="48329">MSEPVHATLDLAAIRAQHTLLLLGLLWQGERARVDIARELGLSRSAISSMVSELMAVGLVQEVGTRGSGTAGRRATLLALNDRAAYLLAVDLGKSHARVDLLDLRCRTLATRHVAHDIQSGPAATCALLASLSAAVMGDAGITRAAVALAGVGVPGPVDQSTGQMIQPPNMHGWDGENVRARLEGTLGVGVQVDNDANLGALAEARFGAHRGAVDLIYVKVATGIGAGVLLGGRLHRGVRGGAGEIGHISINERQHTGQNAGQSADGEANLPPESRGDLESYAAAQVVVTLAASLRASGVPTTLPNPATLSDLLDHAGTDPLARAVWEDCGHHLGVAVSTALNLFNPEAVVIGGRLAQAGEVFLNAVQRSALSRTMRINAERICIELSTLGSEAGVLGAGAMLLDHLFTPQGLRHLYAISAYTSGQAGTLQSSPTTPPSAALSAASRAPPEARADTRADSRAPPSLPPPV</sequence>
<dbReference type="InterPro" id="IPR043129">
    <property type="entry name" value="ATPase_NBD"/>
</dbReference>
<gene>
    <name evidence="3" type="ORF">ACFFLM_18405</name>
</gene>
<dbReference type="Pfam" id="PF00480">
    <property type="entry name" value="ROK"/>
    <property type="match status" value="1"/>
</dbReference>
<dbReference type="InterPro" id="IPR036390">
    <property type="entry name" value="WH_DNA-bd_sf"/>
</dbReference>
<feature type="region of interest" description="Disordered" evidence="2">
    <location>
        <begin position="256"/>
        <end position="276"/>
    </location>
</feature>
<dbReference type="Gene3D" id="1.10.10.10">
    <property type="entry name" value="Winged helix-like DNA-binding domain superfamily/Winged helix DNA-binding domain"/>
    <property type="match status" value="1"/>
</dbReference>
<organism evidence="3 4">
    <name type="scientific">Deinococcus oregonensis</name>
    <dbReference type="NCBI Taxonomy" id="1805970"/>
    <lineage>
        <taxon>Bacteria</taxon>
        <taxon>Thermotogati</taxon>
        <taxon>Deinococcota</taxon>
        <taxon>Deinococci</taxon>
        <taxon>Deinococcales</taxon>
        <taxon>Deinococcaceae</taxon>
        <taxon>Deinococcus</taxon>
    </lineage>
</organism>
<dbReference type="InterPro" id="IPR036388">
    <property type="entry name" value="WH-like_DNA-bd_sf"/>
</dbReference>
<evidence type="ECO:0000256" key="2">
    <source>
        <dbReference type="SAM" id="MobiDB-lite"/>
    </source>
</evidence>
<dbReference type="PANTHER" id="PTHR18964:SF149">
    <property type="entry name" value="BIFUNCTIONAL UDP-N-ACETYLGLUCOSAMINE 2-EPIMERASE_N-ACETYLMANNOSAMINE KINASE"/>
    <property type="match status" value="1"/>
</dbReference>
<evidence type="ECO:0000313" key="4">
    <source>
        <dbReference type="Proteomes" id="UP001589733"/>
    </source>
</evidence>
<dbReference type="EMBL" id="JBHLYR010000059">
    <property type="protein sequence ID" value="MFB9993930.1"/>
    <property type="molecule type" value="Genomic_DNA"/>
</dbReference>
<dbReference type="SUPFAM" id="SSF53067">
    <property type="entry name" value="Actin-like ATPase domain"/>
    <property type="match status" value="1"/>
</dbReference>
<dbReference type="InterPro" id="IPR000600">
    <property type="entry name" value="ROK"/>
</dbReference>
<feature type="region of interest" description="Disordered" evidence="2">
    <location>
        <begin position="427"/>
        <end position="470"/>
    </location>
</feature>
<proteinExistence type="inferred from homology"/>
<dbReference type="Proteomes" id="UP001589733">
    <property type="component" value="Unassembled WGS sequence"/>
</dbReference>
<name>A0ABV6B2E6_9DEIO</name>
<dbReference type="InterPro" id="IPR049874">
    <property type="entry name" value="ROK_cs"/>
</dbReference>
<dbReference type="Gene3D" id="3.30.420.40">
    <property type="match status" value="2"/>
</dbReference>
<dbReference type="PANTHER" id="PTHR18964">
    <property type="entry name" value="ROK (REPRESSOR, ORF, KINASE) FAMILY"/>
    <property type="match status" value="1"/>
</dbReference>
<comment type="similarity">
    <text evidence="1">Belongs to the ROK (NagC/XylR) family.</text>
</comment>
<protein>
    <submittedName>
        <fullName evidence="3">ROK family protein</fullName>
    </submittedName>
</protein>